<dbReference type="GO" id="GO:0030125">
    <property type="term" value="C:clathrin vesicle coat"/>
    <property type="evidence" value="ECO:0007669"/>
    <property type="project" value="TreeGrafter"/>
</dbReference>
<protein>
    <recommendedName>
        <fullName evidence="2">NECAP PHear domain-containing protein</fullName>
    </recommendedName>
</protein>
<dbReference type="SUPFAM" id="SSF50729">
    <property type="entry name" value="PH domain-like"/>
    <property type="match status" value="1"/>
</dbReference>
<evidence type="ECO:0000313" key="3">
    <source>
        <dbReference type="EMBL" id="CRZ12117.1"/>
    </source>
</evidence>
<dbReference type="GO" id="GO:0006897">
    <property type="term" value="P:endocytosis"/>
    <property type="evidence" value="ECO:0007669"/>
    <property type="project" value="InterPro"/>
</dbReference>
<evidence type="ECO:0000259" key="2">
    <source>
        <dbReference type="Pfam" id="PF07933"/>
    </source>
</evidence>
<dbReference type="EMBL" id="HACM01011675">
    <property type="protein sequence ID" value="CRZ12117.1"/>
    <property type="molecule type" value="Transcribed_RNA"/>
</dbReference>
<feature type="domain" description="NECAP PHear" evidence="2">
    <location>
        <begin position="37"/>
        <end position="178"/>
    </location>
</feature>
<dbReference type="PANTHER" id="PTHR12847">
    <property type="entry name" value="ATP-BINDING CASSETTE ABC TRANSPORTER-RELATED"/>
    <property type="match status" value="1"/>
</dbReference>
<feature type="region of interest" description="Disordered" evidence="1">
    <location>
        <begin position="157"/>
        <end position="251"/>
    </location>
</feature>
<reference evidence="3" key="1">
    <citation type="submission" date="2015-04" db="EMBL/GenBank/DDBJ databases">
        <title>The genome sequence of the plant pathogenic Rhizarian Plasmodiophora brassicae reveals insights in its biotrophic life cycle and the origin of chitin synthesis.</title>
        <authorList>
            <person name="Schwelm A."/>
            <person name="Fogelqvist J."/>
            <person name="Knaust A."/>
            <person name="Julke S."/>
            <person name="Lilja T."/>
            <person name="Dhandapani V."/>
            <person name="Bonilla-Rosso G."/>
            <person name="Karlsson M."/>
            <person name="Shevchenko A."/>
            <person name="Choi S.R."/>
            <person name="Kim H.G."/>
            <person name="Park J.Y."/>
            <person name="Lim Y.P."/>
            <person name="Ludwig-Muller J."/>
            <person name="Dixelius C."/>
        </authorList>
    </citation>
    <scope>NUCLEOTIDE SEQUENCE</scope>
    <source>
        <tissue evidence="3">Potato root galls</tissue>
    </source>
</reference>
<dbReference type="PANTHER" id="PTHR12847:SF9">
    <property type="entry name" value="NECAP-LIKE PROTEIN CG9132"/>
    <property type="match status" value="1"/>
</dbReference>
<dbReference type="Gene3D" id="2.30.29.30">
    <property type="entry name" value="Pleckstrin-homology domain (PH domain)/Phosphotyrosine-binding domain (PTB)"/>
    <property type="match status" value="1"/>
</dbReference>
<feature type="non-terminal residue" evidence="3">
    <location>
        <position position="1"/>
    </location>
</feature>
<sequence>RWIISIPNTVRVIFGDVLRAFKPNDKRIGRTKMGDDYEITMCTIKQVYVFKVPPLTSSQGYRAADWDKEPIWTGRLRIVRKNNRVWVLLEHTDKVGLFVGCVIDTSANNVEAVQDSSRYFVIRVHDEKSGKKASLGVGFNNRDEAFDFKVGLQEAEKAEMAPEPVKESNEPPMDFSLKGPIKLGSGIDPKTKSVKARSSGGGSTAILAPPAASKKAERKTASSAHSEAKDNDILGLGNPKKTTDDDWASFD</sequence>
<organism evidence="3">
    <name type="scientific">Spongospora subterranea</name>
    <dbReference type="NCBI Taxonomy" id="70186"/>
    <lineage>
        <taxon>Eukaryota</taxon>
        <taxon>Sar</taxon>
        <taxon>Rhizaria</taxon>
        <taxon>Endomyxa</taxon>
        <taxon>Phytomyxea</taxon>
        <taxon>Plasmodiophorida</taxon>
        <taxon>Plasmodiophoridae</taxon>
        <taxon>Spongospora</taxon>
    </lineage>
</organism>
<feature type="compositionally biased region" description="Basic and acidic residues" evidence="1">
    <location>
        <begin position="214"/>
        <end position="232"/>
    </location>
</feature>
<evidence type="ECO:0000256" key="1">
    <source>
        <dbReference type="SAM" id="MobiDB-lite"/>
    </source>
</evidence>
<dbReference type="AlphaFoldDB" id="A0A0H5REZ7"/>
<proteinExistence type="predicted"/>
<dbReference type="Pfam" id="PF07933">
    <property type="entry name" value="DUF1681"/>
    <property type="match status" value="1"/>
</dbReference>
<dbReference type="CDD" id="cd13228">
    <property type="entry name" value="PHear_NECAP"/>
    <property type="match status" value="1"/>
</dbReference>
<dbReference type="InterPro" id="IPR012466">
    <property type="entry name" value="NECAP_PHear"/>
</dbReference>
<accession>A0A0H5REZ7</accession>
<dbReference type="InterPro" id="IPR011993">
    <property type="entry name" value="PH-like_dom_sf"/>
</dbReference>
<feature type="compositionally biased region" description="Basic and acidic residues" evidence="1">
    <location>
        <begin position="157"/>
        <end position="169"/>
    </location>
</feature>
<name>A0A0H5REZ7_9EUKA</name>